<dbReference type="PANTHER" id="PTHR23028">
    <property type="entry name" value="ACETYLTRANSFERASE"/>
    <property type="match status" value="1"/>
</dbReference>
<sequence>MSTETTLYGPRGLHLNPLRPNALSVPALDGLRGIASCIVFIFHALSAYSPMVYYGYGAGDNLWFHQLPFLRLIYAGPTMVLIFYIVSGYVLALKPLMLIRHERWDQVFHGLSSSIFRRGLRLFLPALISTFAIMLLLYAGFFQYISDKSAENVGFRLSEFDLPAPRLDTFEQQFRHWLYWSCTMMNPCTWDRFYNPYNPHLWTLSVEFRTSFILFLSILALARTKMVFRLLVLTAFIWTFALYRKWEVATSICGMILAEIDLHSGKFDAKNTMLMESEKSGSTWRRRLGQILFFILGLYLASYPKYSGDQALGFRTLSKLVPHQFEKDKDKWWQSIAGMMIIYSLNNAPDIRSIFTSSLVQYFGRISLSIYVVHGPVLHTLGLSVMSASWKYTGRDTPTQKSLSFFVSAAVVLPAVVWAAEVFQESVELPCAKFSKWFETKVTSSAIDKY</sequence>
<organism evidence="3 4">
    <name type="scientific">Hyaloscypha bicolor E</name>
    <dbReference type="NCBI Taxonomy" id="1095630"/>
    <lineage>
        <taxon>Eukaryota</taxon>
        <taxon>Fungi</taxon>
        <taxon>Dikarya</taxon>
        <taxon>Ascomycota</taxon>
        <taxon>Pezizomycotina</taxon>
        <taxon>Leotiomycetes</taxon>
        <taxon>Helotiales</taxon>
        <taxon>Hyaloscyphaceae</taxon>
        <taxon>Hyaloscypha</taxon>
        <taxon>Hyaloscypha bicolor</taxon>
    </lineage>
</organism>
<feature type="transmembrane region" description="Helical" evidence="1">
    <location>
        <begin position="122"/>
        <end position="145"/>
    </location>
</feature>
<feature type="transmembrane region" description="Helical" evidence="1">
    <location>
        <begin position="226"/>
        <end position="243"/>
    </location>
</feature>
<dbReference type="EMBL" id="KZ613855">
    <property type="protein sequence ID" value="PMD55516.1"/>
    <property type="molecule type" value="Genomic_DNA"/>
</dbReference>
<dbReference type="GeneID" id="36589153"/>
<dbReference type="OrthoDB" id="5819582at2759"/>
<evidence type="ECO:0000313" key="4">
    <source>
        <dbReference type="Proteomes" id="UP000235371"/>
    </source>
</evidence>
<dbReference type="InterPro" id="IPR050879">
    <property type="entry name" value="Acyltransferase_3"/>
</dbReference>
<keyword evidence="1" id="KW-0812">Transmembrane</keyword>
<dbReference type="RefSeq" id="XP_024732420.1">
    <property type="nucleotide sequence ID" value="XM_024881076.1"/>
</dbReference>
<evidence type="ECO:0000313" key="3">
    <source>
        <dbReference type="EMBL" id="PMD55516.1"/>
    </source>
</evidence>
<feature type="transmembrane region" description="Helical" evidence="1">
    <location>
        <begin position="200"/>
        <end position="219"/>
    </location>
</feature>
<feature type="domain" description="Acyltransferase 3" evidence="2">
    <location>
        <begin position="26"/>
        <end position="306"/>
    </location>
</feature>
<protein>
    <recommendedName>
        <fullName evidence="2">Acyltransferase 3 domain-containing protein</fullName>
    </recommendedName>
</protein>
<gene>
    <name evidence="3" type="ORF">K444DRAFT_617210</name>
</gene>
<keyword evidence="1" id="KW-0472">Membrane</keyword>
<dbReference type="Pfam" id="PF01757">
    <property type="entry name" value="Acyl_transf_3"/>
    <property type="match status" value="1"/>
</dbReference>
<dbReference type="AlphaFoldDB" id="A0A2J6SXL1"/>
<keyword evidence="1" id="KW-1133">Transmembrane helix</keyword>
<name>A0A2J6SXL1_9HELO</name>
<dbReference type="STRING" id="1095630.A0A2J6SXL1"/>
<evidence type="ECO:0000256" key="1">
    <source>
        <dbReference type="SAM" id="Phobius"/>
    </source>
</evidence>
<dbReference type="GO" id="GO:0016747">
    <property type="term" value="F:acyltransferase activity, transferring groups other than amino-acyl groups"/>
    <property type="evidence" value="ECO:0007669"/>
    <property type="project" value="InterPro"/>
</dbReference>
<dbReference type="InterPro" id="IPR002656">
    <property type="entry name" value="Acyl_transf_3_dom"/>
</dbReference>
<dbReference type="InParanoid" id="A0A2J6SXL1"/>
<keyword evidence="4" id="KW-1185">Reference proteome</keyword>
<accession>A0A2J6SXL1</accession>
<evidence type="ECO:0000259" key="2">
    <source>
        <dbReference type="Pfam" id="PF01757"/>
    </source>
</evidence>
<feature type="transmembrane region" description="Helical" evidence="1">
    <location>
        <begin position="33"/>
        <end position="53"/>
    </location>
</feature>
<reference evidence="3 4" key="1">
    <citation type="submission" date="2016-04" db="EMBL/GenBank/DDBJ databases">
        <title>A degradative enzymes factory behind the ericoid mycorrhizal symbiosis.</title>
        <authorList>
            <consortium name="DOE Joint Genome Institute"/>
            <person name="Martino E."/>
            <person name="Morin E."/>
            <person name="Grelet G."/>
            <person name="Kuo A."/>
            <person name="Kohler A."/>
            <person name="Daghino S."/>
            <person name="Barry K."/>
            <person name="Choi C."/>
            <person name="Cichocki N."/>
            <person name="Clum A."/>
            <person name="Copeland A."/>
            <person name="Hainaut M."/>
            <person name="Haridas S."/>
            <person name="Labutti K."/>
            <person name="Lindquist E."/>
            <person name="Lipzen A."/>
            <person name="Khouja H.-R."/>
            <person name="Murat C."/>
            <person name="Ohm R."/>
            <person name="Olson A."/>
            <person name="Spatafora J."/>
            <person name="Veneault-Fourrey C."/>
            <person name="Henrissat B."/>
            <person name="Grigoriev I."/>
            <person name="Martin F."/>
            <person name="Perotto S."/>
        </authorList>
    </citation>
    <scope>NUCLEOTIDE SEQUENCE [LARGE SCALE GENOMIC DNA]</scope>
    <source>
        <strain evidence="3 4">E</strain>
    </source>
</reference>
<proteinExistence type="predicted"/>
<dbReference type="PANTHER" id="PTHR23028:SF134">
    <property type="entry name" value="PUTATIVE (AFU_ORTHOLOGUE AFUA_4G08520)-RELATED"/>
    <property type="match status" value="1"/>
</dbReference>
<dbReference type="Proteomes" id="UP000235371">
    <property type="component" value="Unassembled WGS sequence"/>
</dbReference>
<feature type="transmembrane region" description="Helical" evidence="1">
    <location>
        <begin position="73"/>
        <end position="93"/>
    </location>
</feature>